<protein>
    <submittedName>
        <fullName evidence="1">Uncharacterized protein</fullName>
    </submittedName>
</protein>
<dbReference type="EMBL" id="BARU01003228">
    <property type="protein sequence ID" value="GAH21718.1"/>
    <property type="molecule type" value="Genomic_DNA"/>
</dbReference>
<dbReference type="AlphaFoldDB" id="X1FLR5"/>
<comment type="caution">
    <text evidence="1">The sequence shown here is derived from an EMBL/GenBank/DDBJ whole genome shotgun (WGS) entry which is preliminary data.</text>
</comment>
<name>X1FLR5_9ZZZZ</name>
<proteinExistence type="predicted"/>
<accession>X1FLR5</accession>
<evidence type="ECO:0000313" key="1">
    <source>
        <dbReference type="EMBL" id="GAH21718.1"/>
    </source>
</evidence>
<feature type="non-terminal residue" evidence="1">
    <location>
        <position position="1"/>
    </location>
</feature>
<sequence>LLSAYRKVSLLNVPRSVIKAADKLVNKAINSSLDKDVEVHFVENEIESTLF</sequence>
<reference evidence="1" key="1">
    <citation type="journal article" date="2014" name="Front. Microbiol.">
        <title>High frequency of phylogenetically diverse reductive dehalogenase-homologous genes in deep subseafloor sedimentary metagenomes.</title>
        <authorList>
            <person name="Kawai M."/>
            <person name="Futagami T."/>
            <person name="Toyoda A."/>
            <person name="Takaki Y."/>
            <person name="Nishi S."/>
            <person name="Hori S."/>
            <person name="Arai W."/>
            <person name="Tsubouchi T."/>
            <person name="Morono Y."/>
            <person name="Uchiyama I."/>
            <person name="Ito T."/>
            <person name="Fujiyama A."/>
            <person name="Inagaki F."/>
            <person name="Takami H."/>
        </authorList>
    </citation>
    <scope>NUCLEOTIDE SEQUENCE</scope>
    <source>
        <strain evidence="1">Expedition CK06-06</strain>
    </source>
</reference>
<gene>
    <name evidence="1" type="ORF">S03H2_07113</name>
</gene>
<organism evidence="1">
    <name type="scientific">marine sediment metagenome</name>
    <dbReference type="NCBI Taxonomy" id="412755"/>
    <lineage>
        <taxon>unclassified sequences</taxon>
        <taxon>metagenomes</taxon>
        <taxon>ecological metagenomes</taxon>
    </lineage>
</organism>